<name>J9FI92_9ZZZZ</name>
<protein>
    <submittedName>
        <fullName evidence="1">Uncharacterized protein</fullName>
    </submittedName>
</protein>
<sequence length="154" mass="17806">MHGFARIVLHHRHMLVSRRMKHIDRTIVTEHLFHARGITDGRHNRVRLDVGVVLAHIKTHIVHRRFGLVNQHQTARCKFCNLAHHFATNTACSPCNQDTGSLELTAYRIQVDLNLLAGQQILNLDLFQHRMIQCTLSVPFLNGRKHTNTDARLY</sequence>
<dbReference type="AlphaFoldDB" id="J9FI92"/>
<dbReference type="EMBL" id="AMCI01009508">
    <property type="protein sequence ID" value="EJW89387.1"/>
    <property type="molecule type" value="Genomic_DNA"/>
</dbReference>
<gene>
    <name evidence="1" type="ORF">EVA_22505</name>
</gene>
<organism evidence="1">
    <name type="scientific">gut metagenome</name>
    <dbReference type="NCBI Taxonomy" id="749906"/>
    <lineage>
        <taxon>unclassified sequences</taxon>
        <taxon>metagenomes</taxon>
        <taxon>organismal metagenomes</taxon>
    </lineage>
</organism>
<reference evidence="1" key="1">
    <citation type="journal article" date="2012" name="PLoS ONE">
        <title>Gene sets for utilization of primary and secondary nutrition supplies in the distal gut of endangered iberian lynx.</title>
        <authorList>
            <person name="Alcaide M."/>
            <person name="Messina E."/>
            <person name="Richter M."/>
            <person name="Bargiela R."/>
            <person name="Peplies J."/>
            <person name="Huws S.A."/>
            <person name="Newbold C.J."/>
            <person name="Golyshin P.N."/>
            <person name="Simon M.A."/>
            <person name="Lopez G."/>
            <person name="Yakimov M.M."/>
            <person name="Ferrer M."/>
        </authorList>
    </citation>
    <scope>NUCLEOTIDE SEQUENCE</scope>
</reference>
<comment type="caution">
    <text evidence="1">The sequence shown here is derived from an EMBL/GenBank/DDBJ whole genome shotgun (WGS) entry which is preliminary data.</text>
</comment>
<accession>J9FI92</accession>
<proteinExistence type="predicted"/>
<evidence type="ECO:0000313" key="1">
    <source>
        <dbReference type="EMBL" id="EJW89387.1"/>
    </source>
</evidence>